<protein>
    <submittedName>
        <fullName evidence="2">Uncharacterized protein LOC135193962</fullName>
    </submittedName>
</protein>
<keyword evidence="1" id="KW-1185">Reference proteome</keyword>
<organism evidence="1 2">
    <name type="scientific">Vanessa tameamea</name>
    <name type="common">Kamehameha butterfly</name>
    <dbReference type="NCBI Taxonomy" id="334116"/>
    <lineage>
        <taxon>Eukaryota</taxon>
        <taxon>Metazoa</taxon>
        <taxon>Ecdysozoa</taxon>
        <taxon>Arthropoda</taxon>
        <taxon>Hexapoda</taxon>
        <taxon>Insecta</taxon>
        <taxon>Pterygota</taxon>
        <taxon>Neoptera</taxon>
        <taxon>Endopterygota</taxon>
        <taxon>Lepidoptera</taxon>
        <taxon>Glossata</taxon>
        <taxon>Ditrysia</taxon>
        <taxon>Papilionoidea</taxon>
        <taxon>Nymphalidae</taxon>
        <taxon>Nymphalinae</taxon>
        <taxon>Vanessa</taxon>
    </lineage>
</organism>
<dbReference type="Proteomes" id="UP001652626">
    <property type="component" value="Chromosome 23"/>
</dbReference>
<sequence>MDRFRPIYRTVSWTAATLLASDPPWELQAEALAEVYRFRVEASSSGDCPGLVEVKRVRALAQRALIRRWEEDLGSPSAGLATVEAIRPHLSRWVKQRRGTLSFRLMQVLTGHGCFGRYLHRIARREMTPSCHECGAPSDTARHTLIKCSAWGPQRHSLAAIVGRDLSLPSVINAMIDSERCWKEMVLFCENVMTQKEAAERERENSTADPLRRRRRRLRYGQLLLPP</sequence>
<proteinExistence type="predicted"/>
<evidence type="ECO:0000313" key="1">
    <source>
        <dbReference type="Proteomes" id="UP001652626"/>
    </source>
</evidence>
<name>A0ABM4ATM9_VANTA</name>
<dbReference type="GeneID" id="135193962"/>
<reference evidence="2" key="1">
    <citation type="submission" date="2025-08" db="UniProtKB">
        <authorList>
            <consortium name="RefSeq"/>
        </authorList>
    </citation>
    <scope>IDENTIFICATION</scope>
    <source>
        <tissue evidence="2">Whole body</tissue>
    </source>
</reference>
<evidence type="ECO:0000313" key="2">
    <source>
        <dbReference type="RefSeq" id="XP_064074654.1"/>
    </source>
</evidence>
<gene>
    <name evidence="2" type="primary">LOC135193962</name>
</gene>
<accession>A0ABM4ATM9</accession>
<dbReference type="RefSeq" id="XP_064074654.1">
    <property type="nucleotide sequence ID" value="XM_064218584.1"/>
</dbReference>